<dbReference type="EMBL" id="JAUOPJ010000017">
    <property type="protein sequence ID" value="MDO6458710.1"/>
    <property type="molecule type" value="Genomic_DNA"/>
</dbReference>
<protein>
    <submittedName>
        <fullName evidence="1">Uncharacterized protein</fullName>
    </submittedName>
</protein>
<accession>A0AAW7XXK3</accession>
<gene>
    <name evidence="1" type="ORF">Q4494_16615</name>
</gene>
<evidence type="ECO:0000313" key="1">
    <source>
        <dbReference type="EMBL" id="MDO6458710.1"/>
    </source>
</evidence>
<evidence type="ECO:0000313" key="2">
    <source>
        <dbReference type="Proteomes" id="UP001169823"/>
    </source>
</evidence>
<proteinExistence type="predicted"/>
<dbReference type="AlphaFoldDB" id="A0AAW7XXK3"/>
<dbReference type="RefSeq" id="WP_303495041.1">
    <property type="nucleotide sequence ID" value="NZ_JAUOPJ010000017.1"/>
</dbReference>
<reference evidence="1" key="1">
    <citation type="submission" date="2023-07" db="EMBL/GenBank/DDBJ databases">
        <title>Genome content predicts the carbon catabolic preferences of heterotrophic bacteria.</title>
        <authorList>
            <person name="Gralka M."/>
        </authorList>
    </citation>
    <scope>NUCLEOTIDE SEQUENCE</scope>
    <source>
        <strain evidence="1">I2M02</strain>
    </source>
</reference>
<comment type="caution">
    <text evidence="1">The sequence shown here is derived from an EMBL/GenBank/DDBJ whole genome shotgun (WGS) entry which is preliminary data.</text>
</comment>
<name>A0AAW7XXK3_9RHOB</name>
<sequence length="148" mass="17008">MERTAGVPLSVIEVELQRAVLNMGAGRDWRAEGFLPEEDLVENALLPSVDMNVTKDWVREFAAKQGWPLPRFWFSDEAPPTRGRGRPSEREKILEELKHRAERGELADTLTEEARQLCVWMTGQGLQAYALDTVRKNISKEYKRLREA</sequence>
<organism evidence="1 2">
    <name type="scientific">Celeribacter halophilus</name>
    <dbReference type="NCBI Taxonomy" id="576117"/>
    <lineage>
        <taxon>Bacteria</taxon>
        <taxon>Pseudomonadati</taxon>
        <taxon>Pseudomonadota</taxon>
        <taxon>Alphaproteobacteria</taxon>
        <taxon>Rhodobacterales</taxon>
        <taxon>Roseobacteraceae</taxon>
        <taxon>Celeribacter</taxon>
    </lineage>
</organism>
<dbReference type="Proteomes" id="UP001169823">
    <property type="component" value="Unassembled WGS sequence"/>
</dbReference>